<dbReference type="Pfam" id="PF07991">
    <property type="entry name" value="KARI_N"/>
    <property type="match status" value="1"/>
</dbReference>
<keyword evidence="5 9" id="KW-0479">Metal-binding</keyword>
<keyword evidence="7 9" id="KW-0560">Oxidoreductase</keyword>
<evidence type="ECO:0000256" key="7">
    <source>
        <dbReference type="ARBA" id="ARBA00023002"/>
    </source>
</evidence>
<dbReference type="SUPFAM" id="SSF51735">
    <property type="entry name" value="NAD(P)-binding Rossmann-fold domains"/>
    <property type="match status" value="1"/>
</dbReference>
<gene>
    <name evidence="9" type="primary">ilvC</name>
    <name evidence="13" type="ORF">COV72_05895</name>
</gene>
<dbReference type="SUPFAM" id="SSF48179">
    <property type="entry name" value="6-phosphogluconate dehydrogenase C-terminal domain-like"/>
    <property type="match status" value="1"/>
</dbReference>
<keyword evidence="9" id="KW-0521">NADP</keyword>
<keyword evidence="13" id="KW-0413">Isomerase</keyword>
<dbReference type="GO" id="GO:0009097">
    <property type="term" value="P:isoleucine biosynthetic process"/>
    <property type="evidence" value="ECO:0007669"/>
    <property type="project" value="UniProtKB-UniRule"/>
</dbReference>
<evidence type="ECO:0000256" key="4">
    <source>
        <dbReference type="ARBA" id="ARBA00022605"/>
    </source>
</evidence>
<dbReference type="PANTHER" id="PTHR21371">
    <property type="entry name" value="KETOL-ACID REDUCTOISOMERASE, MITOCHONDRIAL"/>
    <property type="match status" value="1"/>
</dbReference>
<evidence type="ECO:0000256" key="2">
    <source>
        <dbReference type="ARBA" id="ARBA00004885"/>
    </source>
</evidence>
<feature type="binding site" evidence="9 10">
    <location>
        <position position="192"/>
    </location>
    <ligand>
        <name>Mg(2+)</name>
        <dbReference type="ChEBI" id="CHEBI:18420"/>
        <label>2</label>
    </ligand>
</feature>
<evidence type="ECO:0000256" key="8">
    <source>
        <dbReference type="ARBA" id="ARBA00023304"/>
    </source>
</evidence>
<organism evidence="13 14">
    <name type="scientific">Candidatus Ghiorseimicrobium undicola</name>
    <dbReference type="NCBI Taxonomy" id="1974746"/>
    <lineage>
        <taxon>Bacteria</taxon>
        <taxon>Pseudomonadati</taxon>
        <taxon>Candidatus Omnitrophota</taxon>
        <taxon>Candidatus Ghiorseimicrobium</taxon>
    </lineage>
</organism>
<evidence type="ECO:0000256" key="1">
    <source>
        <dbReference type="ARBA" id="ARBA00004864"/>
    </source>
</evidence>
<dbReference type="UniPathway" id="UPA00049">
    <property type="reaction ID" value="UER00060"/>
</dbReference>
<feature type="binding site" evidence="9 10">
    <location>
        <position position="192"/>
    </location>
    <ligand>
        <name>Mg(2+)</name>
        <dbReference type="ChEBI" id="CHEBI:18420"/>
        <label>1</label>
    </ligand>
</feature>
<dbReference type="Gene3D" id="6.10.240.10">
    <property type="match status" value="1"/>
</dbReference>
<comment type="caution">
    <text evidence="13">The sequence shown here is derived from an EMBL/GenBank/DDBJ whole genome shotgun (WGS) entry which is preliminary data.</text>
</comment>
<keyword evidence="8 9" id="KW-0100">Branched-chain amino acid biosynthesis</keyword>
<dbReference type="InterPro" id="IPR036291">
    <property type="entry name" value="NAD(P)-bd_dom_sf"/>
</dbReference>
<comment type="caution">
    <text evidence="9">Lacks conserved residue(s) required for the propagation of feature annotation.</text>
</comment>
<comment type="similarity">
    <text evidence="3 9 10">Belongs to the ketol-acid reductoisomerase family.</text>
</comment>
<evidence type="ECO:0000313" key="13">
    <source>
        <dbReference type="EMBL" id="PIQ88810.1"/>
    </source>
</evidence>
<evidence type="ECO:0000259" key="12">
    <source>
        <dbReference type="PROSITE" id="PS51851"/>
    </source>
</evidence>
<feature type="domain" description="KARI N-terminal Rossmann" evidence="11">
    <location>
        <begin position="3"/>
        <end position="183"/>
    </location>
</feature>
<dbReference type="Proteomes" id="UP000229641">
    <property type="component" value="Unassembled WGS sequence"/>
</dbReference>
<dbReference type="NCBIfam" id="NF004017">
    <property type="entry name" value="PRK05479.1"/>
    <property type="match status" value="1"/>
</dbReference>
<comment type="cofactor">
    <cofactor evidence="9">
        <name>Mg(2+)</name>
        <dbReference type="ChEBI" id="CHEBI:18420"/>
    </cofactor>
    <text evidence="9">Binds 2 magnesium ions per subunit.</text>
</comment>
<sequence>MALKIYYDNDADLNLLKDKTVAIIGYGIQGRGQSLCLRDSGINVVVSELSGTQNFKQAEEDGFSPVSAQEAAIKADIIQVLTQDHLQAKVYNESIKPYLKKGKVLVFSHGFNIRFKQIKPPKKVDVIMVAPKGPGALVRRMYEEDKGVPCLLAIHQDASGNAKAVALAYAKAIKGTKAGVIETTFDEETETDLFGEQAVLCGGVTELIKAGFDTLIEAGYQPEIAYFEVLHELKLITDLIQETGISGMRRRVSNTACYGDLTRGPRIITQKTRKEMQKMLREIKNGKFAREWINENEQGRPLFNKLMEEGDKHPIEEVGKRLREMMPWINH</sequence>
<dbReference type="InterPro" id="IPR008927">
    <property type="entry name" value="6-PGluconate_DH-like_C_sf"/>
</dbReference>
<feature type="binding site" evidence="9 10">
    <location>
        <position position="253"/>
    </location>
    <ligand>
        <name>substrate</name>
    </ligand>
</feature>
<evidence type="ECO:0000256" key="9">
    <source>
        <dbReference type="HAMAP-Rule" id="MF_00435"/>
    </source>
</evidence>
<dbReference type="GO" id="GO:0016853">
    <property type="term" value="F:isomerase activity"/>
    <property type="evidence" value="ECO:0007669"/>
    <property type="project" value="UniProtKB-KW"/>
</dbReference>
<feature type="domain" description="KARI C-terminal knotted" evidence="12">
    <location>
        <begin position="184"/>
        <end position="329"/>
    </location>
</feature>
<feature type="active site" evidence="9">
    <location>
        <position position="109"/>
    </location>
</feature>
<reference evidence="13 14" key="1">
    <citation type="submission" date="2017-09" db="EMBL/GenBank/DDBJ databases">
        <title>Depth-based differentiation of microbial function through sediment-hosted aquifers and enrichment of novel symbionts in the deep terrestrial subsurface.</title>
        <authorList>
            <person name="Probst A.J."/>
            <person name="Ladd B."/>
            <person name="Jarett J.K."/>
            <person name="Geller-Mcgrath D.E."/>
            <person name="Sieber C.M."/>
            <person name="Emerson J.B."/>
            <person name="Anantharaman K."/>
            <person name="Thomas B.C."/>
            <person name="Malmstrom R."/>
            <person name="Stieglmeier M."/>
            <person name="Klingl A."/>
            <person name="Woyke T."/>
            <person name="Ryan C.M."/>
            <person name="Banfield J.F."/>
        </authorList>
    </citation>
    <scope>NUCLEOTIDE SEQUENCE [LARGE SCALE GENOMIC DNA]</scope>
    <source>
        <strain evidence="13">CG11_big_fil_rev_8_21_14_0_20_42_13</strain>
    </source>
</reference>
<proteinExistence type="inferred from homology"/>
<dbReference type="PROSITE" id="PS51850">
    <property type="entry name" value="KARI_N"/>
    <property type="match status" value="1"/>
</dbReference>
<dbReference type="PIRSF" id="PIRSF000116">
    <property type="entry name" value="IlvC_gammaproteo"/>
    <property type="match status" value="1"/>
</dbReference>
<dbReference type="EC" id="1.1.1.86" evidence="9"/>
<dbReference type="GO" id="GO:0000287">
    <property type="term" value="F:magnesium ion binding"/>
    <property type="evidence" value="ECO:0007669"/>
    <property type="project" value="UniProtKB-UniRule"/>
</dbReference>
<dbReference type="GO" id="GO:0004455">
    <property type="term" value="F:ketol-acid reductoisomerase activity"/>
    <property type="evidence" value="ECO:0007669"/>
    <property type="project" value="UniProtKB-UniRule"/>
</dbReference>
<dbReference type="InterPro" id="IPR014359">
    <property type="entry name" value="KARI_prok"/>
</dbReference>
<evidence type="ECO:0000256" key="3">
    <source>
        <dbReference type="ARBA" id="ARBA00010318"/>
    </source>
</evidence>
<evidence type="ECO:0000256" key="6">
    <source>
        <dbReference type="ARBA" id="ARBA00022842"/>
    </source>
</evidence>
<dbReference type="GO" id="GO:0009099">
    <property type="term" value="P:L-valine biosynthetic process"/>
    <property type="evidence" value="ECO:0007669"/>
    <property type="project" value="UniProtKB-UniRule"/>
</dbReference>
<dbReference type="Pfam" id="PF01450">
    <property type="entry name" value="KARI_C"/>
    <property type="match status" value="1"/>
</dbReference>
<dbReference type="AlphaFoldDB" id="A0A2H0LWL1"/>
<keyword evidence="4 9" id="KW-0028">Amino-acid biosynthesis</keyword>
<evidence type="ECO:0000256" key="10">
    <source>
        <dbReference type="PROSITE-ProRule" id="PRU01198"/>
    </source>
</evidence>
<dbReference type="NCBIfam" id="TIGR00465">
    <property type="entry name" value="ilvC"/>
    <property type="match status" value="1"/>
</dbReference>
<feature type="binding site" evidence="9">
    <location>
        <begin position="26"/>
        <end position="29"/>
    </location>
    <ligand>
        <name>NADP(+)</name>
        <dbReference type="ChEBI" id="CHEBI:58349"/>
    </ligand>
</feature>
<comment type="catalytic activity">
    <reaction evidence="9">
        <text>(2R)-2,3-dihydroxy-3-methylbutanoate + NADP(+) = (2S)-2-acetolactate + NADPH + H(+)</text>
        <dbReference type="Rhea" id="RHEA:22068"/>
        <dbReference type="ChEBI" id="CHEBI:15378"/>
        <dbReference type="ChEBI" id="CHEBI:49072"/>
        <dbReference type="ChEBI" id="CHEBI:57783"/>
        <dbReference type="ChEBI" id="CHEBI:58349"/>
        <dbReference type="ChEBI" id="CHEBI:58476"/>
        <dbReference type="EC" id="1.1.1.86"/>
    </reaction>
</comment>
<dbReference type="FunFam" id="3.40.50.720:FF:000023">
    <property type="entry name" value="Ketol-acid reductoisomerase (NADP(+))"/>
    <property type="match status" value="1"/>
</dbReference>
<dbReference type="InterPro" id="IPR013023">
    <property type="entry name" value="KARI"/>
</dbReference>
<dbReference type="NCBIfam" id="NF009940">
    <property type="entry name" value="PRK13403.1"/>
    <property type="match status" value="1"/>
</dbReference>
<keyword evidence="6 9" id="KW-0460">Magnesium</keyword>
<dbReference type="UniPathway" id="UPA00047">
    <property type="reaction ID" value="UER00056"/>
</dbReference>
<evidence type="ECO:0000256" key="5">
    <source>
        <dbReference type="ARBA" id="ARBA00022723"/>
    </source>
</evidence>
<feature type="binding site" evidence="9 10">
    <location>
        <position position="228"/>
    </location>
    <ligand>
        <name>Mg(2+)</name>
        <dbReference type="ChEBI" id="CHEBI:18420"/>
        <label>2</label>
    </ligand>
</feature>
<dbReference type="PANTHER" id="PTHR21371:SF1">
    <property type="entry name" value="KETOL-ACID REDUCTOISOMERASE, MITOCHONDRIAL"/>
    <property type="match status" value="1"/>
</dbReference>
<evidence type="ECO:0000259" key="11">
    <source>
        <dbReference type="PROSITE" id="PS51850"/>
    </source>
</evidence>
<protein>
    <recommendedName>
        <fullName evidence="9">Ketol-acid reductoisomerase (NADP(+))</fullName>
        <shortName evidence="9">KARI</shortName>
        <ecNumber evidence="9">1.1.1.86</ecNumber>
    </recommendedName>
    <alternativeName>
        <fullName evidence="9">Acetohydroxy-acid isomeroreductase</fullName>
        <shortName evidence="9">AHIR</shortName>
    </alternativeName>
    <alternativeName>
        <fullName evidence="9">Alpha-keto-beta-hydroxylacyl reductoisomerase</fullName>
    </alternativeName>
</protein>
<dbReference type="GO" id="GO:0050661">
    <property type="term" value="F:NADP binding"/>
    <property type="evidence" value="ECO:0007669"/>
    <property type="project" value="InterPro"/>
</dbReference>
<dbReference type="InterPro" id="IPR013116">
    <property type="entry name" value="KARI_N"/>
</dbReference>
<comment type="catalytic activity">
    <reaction evidence="9">
        <text>(2R,3R)-2,3-dihydroxy-3-methylpentanoate + NADP(+) = (S)-2-ethyl-2-hydroxy-3-oxobutanoate + NADPH + H(+)</text>
        <dbReference type="Rhea" id="RHEA:13493"/>
        <dbReference type="ChEBI" id="CHEBI:15378"/>
        <dbReference type="ChEBI" id="CHEBI:49256"/>
        <dbReference type="ChEBI" id="CHEBI:49258"/>
        <dbReference type="ChEBI" id="CHEBI:57783"/>
        <dbReference type="ChEBI" id="CHEBI:58349"/>
        <dbReference type="EC" id="1.1.1.86"/>
    </reaction>
</comment>
<dbReference type="InterPro" id="IPR000506">
    <property type="entry name" value="KARI_C"/>
</dbReference>
<feature type="binding site" evidence="9">
    <location>
        <position position="135"/>
    </location>
    <ligand>
        <name>NADP(+)</name>
        <dbReference type="ChEBI" id="CHEBI:58349"/>
    </ligand>
</feature>
<comment type="pathway">
    <text evidence="1 9">Amino-acid biosynthesis; L-valine biosynthesis; L-valine from pyruvate: step 2/4.</text>
</comment>
<name>A0A2H0LWL1_9BACT</name>
<evidence type="ECO:0000313" key="14">
    <source>
        <dbReference type="Proteomes" id="UP000229641"/>
    </source>
</evidence>
<comment type="pathway">
    <text evidence="2 9">Amino-acid biosynthesis; L-isoleucine biosynthesis; L-isoleucine from 2-oxobutanoate: step 2/4.</text>
</comment>
<dbReference type="PROSITE" id="PS51851">
    <property type="entry name" value="KARI_C"/>
    <property type="match status" value="1"/>
</dbReference>
<dbReference type="HAMAP" id="MF_00435">
    <property type="entry name" value="IlvC"/>
    <property type="match status" value="1"/>
</dbReference>
<feature type="binding site" evidence="9 10">
    <location>
        <position position="232"/>
    </location>
    <ligand>
        <name>Mg(2+)</name>
        <dbReference type="ChEBI" id="CHEBI:18420"/>
        <label>2</label>
    </ligand>
</feature>
<dbReference type="EMBL" id="PCWA01000084">
    <property type="protein sequence ID" value="PIQ88810.1"/>
    <property type="molecule type" value="Genomic_DNA"/>
</dbReference>
<comment type="function">
    <text evidence="9">Involved in the biosynthesis of branched-chain amino acids (BCAA). Catalyzes an alkyl-migration followed by a ketol-acid reduction of (S)-2-acetolactate (S2AL) to yield (R)-2,3-dihydroxy-isovalerate. In the isomerase reaction, S2AL is rearranged via a Mg-dependent methyl migration to produce 3-hydroxy-3-methyl-2-ketobutyrate (HMKB). In the reductase reaction, this 2-ketoacid undergoes a metal-dependent reduction by NADPH to yield (R)-2,3-dihydroxy-isovalerate.</text>
</comment>
<accession>A0A2H0LWL1</accession>
<dbReference type="Gene3D" id="3.40.50.720">
    <property type="entry name" value="NAD(P)-binding Rossmann-like Domain"/>
    <property type="match status" value="1"/>
</dbReference>
<feature type="binding site" evidence="9 10">
    <location>
        <position position="196"/>
    </location>
    <ligand>
        <name>Mg(2+)</name>
        <dbReference type="ChEBI" id="CHEBI:18420"/>
        <label>1</label>
    </ligand>
</feature>